<dbReference type="InterPro" id="IPR050223">
    <property type="entry name" value="D-isomer_2-hydroxyacid_DH"/>
</dbReference>
<dbReference type="Proteomes" id="UP000178510">
    <property type="component" value="Unassembled WGS sequence"/>
</dbReference>
<evidence type="ECO:0000256" key="1">
    <source>
        <dbReference type="ARBA" id="ARBA00005854"/>
    </source>
</evidence>
<comment type="similarity">
    <text evidence="1 4">Belongs to the D-isomer specific 2-hydroxyacid dehydrogenase family.</text>
</comment>
<dbReference type="AlphaFoldDB" id="A0A1G2KXK1"/>
<dbReference type="Gene3D" id="3.40.50.720">
    <property type="entry name" value="NAD(P)-binding Rossmann-like Domain"/>
    <property type="match status" value="2"/>
</dbReference>
<organism evidence="7 8">
    <name type="scientific">Candidatus Sungbacteria bacterium RIFCSPHIGHO2_02_FULL_52_23</name>
    <dbReference type="NCBI Taxonomy" id="1802274"/>
    <lineage>
        <taxon>Bacteria</taxon>
        <taxon>Candidatus Sungiibacteriota</taxon>
    </lineage>
</organism>
<dbReference type="CDD" id="cd05301">
    <property type="entry name" value="GDH"/>
    <property type="match status" value="1"/>
</dbReference>
<feature type="domain" description="D-isomer specific 2-hydroxyacid dehydrogenase NAD-binding" evidence="6">
    <location>
        <begin position="108"/>
        <end position="287"/>
    </location>
</feature>
<dbReference type="FunFam" id="3.40.50.720:FF:000203">
    <property type="entry name" value="D-3-phosphoglycerate dehydrogenase (SerA)"/>
    <property type="match status" value="1"/>
</dbReference>
<proteinExistence type="inferred from homology"/>
<dbReference type="GO" id="GO:0030267">
    <property type="term" value="F:glyoxylate reductase (NADPH) activity"/>
    <property type="evidence" value="ECO:0007669"/>
    <property type="project" value="TreeGrafter"/>
</dbReference>
<keyword evidence="3" id="KW-0520">NAD</keyword>
<dbReference type="InterPro" id="IPR029752">
    <property type="entry name" value="D-isomer_DH_CS1"/>
</dbReference>
<dbReference type="GO" id="GO:0051287">
    <property type="term" value="F:NAD binding"/>
    <property type="evidence" value="ECO:0007669"/>
    <property type="project" value="InterPro"/>
</dbReference>
<accession>A0A1G2KXK1</accession>
<dbReference type="GO" id="GO:0005829">
    <property type="term" value="C:cytosol"/>
    <property type="evidence" value="ECO:0007669"/>
    <property type="project" value="TreeGrafter"/>
</dbReference>
<dbReference type="SUPFAM" id="SSF51735">
    <property type="entry name" value="NAD(P)-binding Rossmann-fold domains"/>
    <property type="match status" value="1"/>
</dbReference>
<evidence type="ECO:0000259" key="6">
    <source>
        <dbReference type="Pfam" id="PF02826"/>
    </source>
</evidence>
<dbReference type="InterPro" id="IPR029753">
    <property type="entry name" value="D-isomer_DH_CS"/>
</dbReference>
<gene>
    <name evidence="7" type="ORF">A3J58_01205</name>
</gene>
<dbReference type="PROSITE" id="PS00671">
    <property type="entry name" value="D_2_HYDROXYACID_DH_3"/>
    <property type="match status" value="1"/>
</dbReference>
<dbReference type="PROSITE" id="PS00670">
    <property type="entry name" value="D_2_HYDROXYACID_DH_2"/>
    <property type="match status" value="1"/>
</dbReference>
<keyword evidence="2 4" id="KW-0560">Oxidoreductase</keyword>
<dbReference type="InterPro" id="IPR006139">
    <property type="entry name" value="D-isomer_2_OHA_DH_cat_dom"/>
</dbReference>
<evidence type="ECO:0000256" key="2">
    <source>
        <dbReference type="ARBA" id="ARBA00023002"/>
    </source>
</evidence>
<name>A0A1G2KXK1_9BACT</name>
<sequence>MKILVTHEIPDAGIKLLGSKGYEVVIGNAFDKKELIAELAKDRYDAVLCDLNDKIDAEIFDAAGKQCKIFANYAVGYDNMDLKAAAERGIVITNTPGVLTDTVAEHTFALILAIAHRMAEGDRFMRAGKYHGWEPMMLLGTDVSKKTLGIIGLGRIGSRVAHHAVRGFNMKVMYYDPKRNEQFEKEFGAEFGPAVEDVLRASDFVSIHVPLLPATRHLINAERLAMMKKNAYLINTSRGPIIDEAALVAALRAGTIRGAALDVFENEPAMAPGLAELENAIVTPHIASATEGTRQAMSELAAQNIIEALEGRVPPNVVKG</sequence>
<reference evidence="7 8" key="1">
    <citation type="journal article" date="2016" name="Nat. Commun.">
        <title>Thousands of microbial genomes shed light on interconnected biogeochemical processes in an aquifer system.</title>
        <authorList>
            <person name="Anantharaman K."/>
            <person name="Brown C.T."/>
            <person name="Hug L.A."/>
            <person name="Sharon I."/>
            <person name="Castelle C.J."/>
            <person name="Probst A.J."/>
            <person name="Thomas B.C."/>
            <person name="Singh A."/>
            <person name="Wilkins M.J."/>
            <person name="Karaoz U."/>
            <person name="Brodie E.L."/>
            <person name="Williams K.H."/>
            <person name="Hubbard S.S."/>
            <person name="Banfield J.F."/>
        </authorList>
    </citation>
    <scope>NUCLEOTIDE SEQUENCE [LARGE SCALE GENOMIC DNA]</scope>
</reference>
<dbReference type="STRING" id="1802274.A3J58_01205"/>
<evidence type="ECO:0000313" key="7">
    <source>
        <dbReference type="EMBL" id="OHA04195.1"/>
    </source>
</evidence>
<comment type="caution">
    <text evidence="7">The sequence shown here is derived from an EMBL/GenBank/DDBJ whole genome shotgun (WGS) entry which is preliminary data.</text>
</comment>
<evidence type="ECO:0000259" key="5">
    <source>
        <dbReference type="Pfam" id="PF00389"/>
    </source>
</evidence>
<feature type="domain" description="D-isomer specific 2-hydroxyacid dehydrogenase catalytic" evidence="5">
    <location>
        <begin position="3"/>
        <end position="319"/>
    </location>
</feature>
<dbReference type="InterPro" id="IPR036291">
    <property type="entry name" value="NAD(P)-bd_dom_sf"/>
</dbReference>
<dbReference type="PANTHER" id="PTHR10996">
    <property type="entry name" value="2-HYDROXYACID DEHYDROGENASE-RELATED"/>
    <property type="match status" value="1"/>
</dbReference>
<dbReference type="Pfam" id="PF02826">
    <property type="entry name" value="2-Hacid_dh_C"/>
    <property type="match status" value="1"/>
</dbReference>
<dbReference type="InterPro" id="IPR006140">
    <property type="entry name" value="D-isomer_DH_NAD-bd"/>
</dbReference>
<dbReference type="GO" id="GO:0008465">
    <property type="term" value="F:hydroxypyruvate reductase (NADH) activity"/>
    <property type="evidence" value="ECO:0007669"/>
    <property type="project" value="TreeGrafter"/>
</dbReference>
<dbReference type="SUPFAM" id="SSF52283">
    <property type="entry name" value="Formate/glycerate dehydrogenase catalytic domain-like"/>
    <property type="match status" value="1"/>
</dbReference>
<dbReference type="Pfam" id="PF00389">
    <property type="entry name" value="2-Hacid_dh"/>
    <property type="match status" value="1"/>
</dbReference>
<dbReference type="EMBL" id="MHQM01000010">
    <property type="protein sequence ID" value="OHA04195.1"/>
    <property type="molecule type" value="Genomic_DNA"/>
</dbReference>
<evidence type="ECO:0000256" key="3">
    <source>
        <dbReference type="ARBA" id="ARBA00023027"/>
    </source>
</evidence>
<dbReference type="PANTHER" id="PTHR10996:SF257">
    <property type="entry name" value="GLYOXYLATE REDUCTASE 1"/>
    <property type="match status" value="1"/>
</dbReference>
<dbReference type="PROSITE" id="PS00065">
    <property type="entry name" value="D_2_HYDROXYACID_DH_1"/>
    <property type="match status" value="1"/>
</dbReference>
<evidence type="ECO:0000256" key="4">
    <source>
        <dbReference type="RuleBase" id="RU003719"/>
    </source>
</evidence>
<evidence type="ECO:0000313" key="8">
    <source>
        <dbReference type="Proteomes" id="UP000178510"/>
    </source>
</evidence>
<protein>
    <submittedName>
        <fullName evidence="7">D-glycerate dehydrogenase</fullName>
    </submittedName>
</protein>